<evidence type="ECO:0000313" key="2">
    <source>
        <dbReference type="EnsemblMetazoa" id="Aqu2.1.36584_001"/>
    </source>
</evidence>
<feature type="region of interest" description="Disordered" evidence="1">
    <location>
        <begin position="27"/>
        <end position="63"/>
    </location>
</feature>
<protein>
    <submittedName>
        <fullName evidence="2">Uncharacterized protein</fullName>
    </submittedName>
</protein>
<feature type="compositionally biased region" description="Basic and acidic residues" evidence="1">
    <location>
        <begin position="27"/>
        <end position="50"/>
    </location>
</feature>
<dbReference type="AlphaFoldDB" id="A0A1X7VA00"/>
<organism evidence="2">
    <name type="scientific">Amphimedon queenslandica</name>
    <name type="common">Sponge</name>
    <dbReference type="NCBI Taxonomy" id="400682"/>
    <lineage>
        <taxon>Eukaryota</taxon>
        <taxon>Metazoa</taxon>
        <taxon>Porifera</taxon>
        <taxon>Demospongiae</taxon>
        <taxon>Heteroscleromorpha</taxon>
        <taxon>Haplosclerida</taxon>
        <taxon>Niphatidae</taxon>
        <taxon>Amphimedon</taxon>
    </lineage>
</organism>
<sequence length="63" mass="7504">SCSCHKCWGSWRRCAWILVQGNLLGREERERENKDGGRTEVTHRAEEKKRSSPHQFKTRNHQI</sequence>
<accession>A0A1X7VA00</accession>
<name>A0A1X7VA00_AMPQE</name>
<evidence type="ECO:0000256" key="1">
    <source>
        <dbReference type="SAM" id="MobiDB-lite"/>
    </source>
</evidence>
<dbReference type="InParanoid" id="A0A1X7VA00"/>
<dbReference type="EnsemblMetazoa" id="Aqu2.1.36584_001">
    <property type="protein sequence ID" value="Aqu2.1.36584_001"/>
    <property type="gene ID" value="Aqu2.1.36584"/>
</dbReference>
<reference evidence="2" key="1">
    <citation type="submission" date="2017-05" db="UniProtKB">
        <authorList>
            <consortium name="EnsemblMetazoa"/>
        </authorList>
    </citation>
    <scope>IDENTIFICATION</scope>
</reference>
<proteinExistence type="predicted"/>